<evidence type="ECO:0000259" key="4">
    <source>
        <dbReference type="PROSITE" id="PS01031"/>
    </source>
</evidence>
<dbReference type="InterPro" id="IPR008978">
    <property type="entry name" value="HSP20-like_chaperone"/>
</dbReference>
<dbReference type="CDD" id="cd06464">
    <property type="entry name" value="ACD_sHsps-like"/>
    <property type="match status" value="1"/>
</dbReference>
<protein>
    <recommendedName>
        <fullName evidence="4">SHSP domain-containing protein</fullName>
    </recommendedName>
</protein>
<dbReference type="SUPFAM" id="SSF49764">
    <property type="entry name" value="HSP20-like chaperones"/>
    <property type="match status" value="1"/>
</dbReference>
<organism evidence="5 6">
    <name type="scientific">Erysiphe pulchra</name>
    <dbReference type="NCBI Taxonomy" id="225359"/>
    <lineage>
        <taxon>Eukaryota</taxon>
        <taxon>Fungi</taxon>
        <taxon>Dikarya</taxon>
        <taxon>Ascomycota</taxon>
        <taxon>Pezizomycotina</taxon>
        <taxon>Leotiomycetes</taxon>
        <taxon>Erysiphales</taxon>
        <taxon>Erysiphaceae</taxon>
        <taxon>Erysiphe</taxon>
    </lineage>
</organism>
<evidence type="ECO:0000313" key="5">
    <source>
        <dbReference type="EMBL" id="POS82373.1"/>
    </source>
</evidence>
<comment type="similarity">
    <text evidence="2 3">Belongs to the small heat shock protein (HSP20) family.</text>
</comment>
<dbReference type="InterPro" id="IPR031107">
    <property type="entry name" value="Small_HSP"/>
</dbReference>
<name>A0A2S4PK30_9PEZI</name>
<dbReference type="Pfam" id="PF00011">
    <property type="entry name" value="HSP20"/>
    <property type="match status" value="1"/>
</dbReference>
<evidence type="ECO:0000256" key="2">
    <source>
        <dbReference type="PROSITE-ProRule" id="PRU00285"/>
    </source>
</evidence>
<dbReference type="Proteomes" id="UP000237438">
    <property type="component" value="Unassembled WGS sequence"/>
</dbReference>
<dbReference type="OrthoDB" id="1431247at2759"/>
<keyword evidence="1" id="KW-0346">Stress response</keyword>
<dbReference type="PROSITE" id="PS01031">
    <property type="entry name" value="SHSP"/>
    <property type="match status" value="1"/>
</dbReference>
<keyword evidence="6" id="KW-1185">Reference proteome</keyword>
<dbReference type="PANTHER" id="PTHR11527">
    <property type="entry name" value="HEAT-SHOCK PROTEIN 20 FAMILY MEMBER"/>
    <property type="match status" value="1"/>
</dbReference>
<dbReference type="AlphaFoldDB" id="A0A2S4PK30"/>
<dbReference type="EMBL" id="PEDP01003006">
    <property type="protein sequence ID" value="POS82373.1"/>
    <property type="molecule type" value="Genomic_DNA"/>
</dbReference>
<dbReference type="InterPro" id="IPR002068">
    <property type="entry name" value="A-crystallin/Hsp20_dom"/>
</dbReference>
<evidence type="ECO:0000256" key="3">
    <source>
        <dbReference type="RuleBase" id="RU003616"/>
    </source>
</evidence>
<reference evidence="5 6" key="1">
    <citation type="submission" date="2017-10" db="EMBL/GenBank/DDBJ databases">
        <title>Development of genomic resources for the powdery mildew, Erysiphe pulchra.</title>
        <authorList>
            <person name="Wadl P.A."/>
            <person name="Mack B.M."/>
            <person name="Moore G."/>
            <person name="Beltz S.B."/>
        </authorList>
    </citation>
    <scope>NUCLEOTIDE SEQUENCE [LARGE SCALE GENOMIC DNA]</scope>
    <source>
        <strain evidence="5">Cflorida</strain>
    </source>
</reference>
<dbReference type="Gene3D" id="2.60.40.790">
    <property type="match status" value="1"/>
</dbReference>
<gene>
    <name evidence="5" type="ORF">EPUL_006772</name>
</gene>
<comment type="caution">
    <text evidence="5">The sequence shown here is derived from an EMBL/GenBank/DDBJ whole genome shotgun (WGS) entry which is preliminary data.</text>
</comment>
<evidence type="ECO:0000256" key="1">
    <source>
        <dbReference type="ARBA" id="ARBA00023016"/>
    </source>
</evidence>
<evidence type="ECO:0000313" key="6">
    <source>
        <dbReference type="Proteomes" id="UP000237438"/>
    </source>
</evidence>
<sequence>MSYGGAYNVNDQRSFPPILRLLDEFDQYSRANDRSSRGTSSPTKYTPKFDIKENQDAYLLYGEFPGIDQKDIEIEFTDASTLTIKGQVERKYGSDTHDITDKKVTHRVTVEDEEEEAAKLIPNSQIKTVNTPPEQAEKYWITERSVGAFHRDFAFPVRVDQDNVKASMKNGILSIVVPKLKKTQGRKITIE</sequence>
<proteinExistence type="inferred from homology"/>
<accession>A0A2S4PK30</accession>
<feature type="domain" description="SHSP" evidence="4">
    <location>
        <begin position="40"/>
        <end position="191"/>
    </location>
</feature>
<dbReference type="STRING" id="225359.A0A2S4PK30"/>